<evidence type="ECO:0000313" key="3">
    <source>
        <dbReference type="Proteomes" id="UP000186303"/>
    </source>
</evidence>
<dbReference type="SUPFAM" id="SSF51735">
    <property type="entry name" value="NAD(P)-binding Rossmann-fold domains"/>
    <property type="match status" value="1"/>
</dbReference>
<keyword evidence="3" id="KW-1185">Reference proteome</keyword>
<dbReference type="PANTHER" id="PTHR12286">
    <property type="entry name" value="SACCHAROPINE DEHYDROGENASE-LIKE OXIDOREDUCTASE"/>
    <property type="match status" value="1"/>
</dbReference>
<dbReference type="Proteomes" id="UP000186303">
    <property type="component" value="Chromosome 7"/>
</dbReference>
<reference evidence="3" key="1">
    <citation type="journal article" date="2017" name="Nucleic Acids Res.">
        <title>Proteogenomics produces comprehensive and highly accurate protein-coding gene annotation in a complete genome assembly of Malassezia sympodialis.</title>
        <authorList>
            <person name="Zhu Y."/>
            <person name="Engstroem P.G."/>
            <person name="Tellgren-Roth C."/>
            <person name="Baudo C.D."/>
            <person name="Kennell J.C."/>
            <person name="Sun S."/>
            <person name="Billmyre R.B."/>
            <person name="Schroeder M.S."/>
            <person name="Andersson A."/>
            <person name="Holm T."/>
            <person name="Sigurgeirsson B."/>
            <person name="Wu G."/>
            <person name="Sankaranarayanan S.R."/>
            <person name="Siddharthan R."/>
            <person name="Sanyal K."/>
            <person name="Lundeberg J."/>
            <person name="Nystedt B."/>
            <person name="Boekhout T."/>
            <person name="Dawson T.L. Jr."/>
            <person name="Heitman J."/>
            <person name="Scheynius A."/>
            <person name="Lehtioe J."/>
        </authorList>
    </citation>
    <scope>NUCLEOTIDE SEQUENCE [LARGE SCALE GENOMIC DNA]</scope>
    <source>
        <strain evidence="3">ATCC 42132</strain>
    </source>
</reference>
<dbReference type="VEuPathDB" id="FungiDB:MSYG_4169"/>
<evidence type="ECO:0000256" key="1">
    <source>
        <dbReference type="ARBA" id="ARBA00038048"/>
    </source>
</evidence>
<name>M5ED59_MALS4</name>
<dbReference type="InterPro" id="IPR051276">
    <property type="entry name" value="Saccharopine_DH-like_oxidrdct"/>
</dbReference>
<dbReference type="GO" id="GO:0009247">
    <property type="term" value="P:glycolipid biosynthetic process"/>
    <property type="evidence" value="ECO:0007669"/>
    <property type="project" value="TreeGrafter"/>
</dbReference>
<sequence length="420" mass="45297">MSSPTYDVVLYGATGFTGSIAAQYLAEHPQQPKIAFAGRNEAKIRDLINKLTNVSAERVQSIGVILATSEDHESLKRMASSAKAVINMVGPYAKYGGYDVARAAAEAGVGYVDLTGESSVYKHIVRDLHTVAKSTKAIIVPSSGFDSLPFDLTTYLAVQELRKSMGGHADVDYALCGFHVQGGISGGTIASALGEAKASDIRFKDAYLLGPIRGTQQAQVVRARFLPQFSRYGAYTLFTPHNTGIVNRTWGLLQQAQDKHAYGSSFQYAEGYVTSSYITSWLVSSLMMLFGYLLRHHAWFGEWITKKVPQGSGASMEQQLKGFGNVRTLAVSRNGHNKALTSFYVKGDPGYLKTAAFISETALTIALEKSRLSALAQDGGVLTPATIGGDVLAERLSRYSGIKIQSKDVSTSTDLSQECI</sequence>
<dbReference type="EMBL" id="LT671827">
    <property type="protein sequence ID" value="SHO79818.1"/>
    <property type="molecule type" value="Genomic_DNA"/>
</dbReference>
<dbReference type="AlphaFoldDB" id="M5ED59"/>
<dbReference type="Pfam" id="PF03435">
    <property type="entry name" value="Sacchrp_dh_NADP"/>
    <property type="match status" value="1"/>
</dbReference>
<gene>
    <name evidence="2" type="ORF">MSYG_4169</name>
</gene>
<dbReference type="HOGENOM" id="CLU_031002_0_2_1"/>
<dbReference type="InterPro" id="IPR036291">
    <property type="entry name" value="NAD(P)-bd_dom_sf"/>
</dbReference>
<dbReference type="GO" id="GO:0005886">
    <property type="term" value="C:plasma membrane"/>
    <property type="evidence" value="ECO:0007669"/>
    <property type="project" value="TreeGrafter"/>
</dbReference>
<dbReference type="OMA" id="GPYQLYG"/>
<accession>M5ED59</accession>
<dbReference type="PANTHER" id="PTHR12286:SF5">
    <property type="entry name" value="SACCHAROPINE DEHYDROGENASE-LIKE OXIDOREDUCTASE"/>
    <property type="match status" value="1"/>
</dbReference>
<proteinExistence type="inferred from homology"/>
<dbReference type="InterPro" id="IPR005097">
    <property type="entry name" value="Sacchrp_dh_NADP-bd"/>
</dbReference>
<dbReference type="Gene3D" id="3.40.50.720">
    <property type="entry name" value="NAD(P)-binding Rossmann-like Domain"/>
    <property type="match status" value="1"/>
</dbReference>
<comment type="similarity">
    <text evidence="1">Belongs to the saccharopine dehydrogenase family.</text>
</comment>
<evidence type="ECO:0000313" key="2">
    <source>
        <dbReference type="EMBL" id="SHO79818.1"/>
    </source>
</evidence>
<dbReference type="GO" id="GO:0005811">
    <property type="term" value="C:lipid droplet"/>
    <property type="evidence" value="ECO:0007669"/>
    <property type="project" value="TreeGrafter"/>
</dbReference>
<organism evidence="2 3">
    <name type="scientific">Malassezia sympodialis (strain ATCC 42132)</name>
    <name type="common">Atopic eczema-associated yeast</name>
    <dbReference type="NCBI Taxonomy" id="1230383"/>
    <lineage>
        <taxon>Eukaryota</taxon>
        <taxon>Fungi</taxon>
        <taxon>Dikarya</taxon>
        <taxon>Basidiomycota</taxon>
        <taxon>Ustilaginomycotina</taxon>
        <taxon>Malasseziomycetes</taxon>
        <taxon>Malasseziales</taxon>
        <taxon>Malasseziaceae</taxon>
        <taxon>Malassezia</taxon>
    </lineage>
</organism>
<dbReference type="OrthoDB" id="10268090at2759"/>
<dbReference type="RefSeq" id="XP_018741583.1">
    <property type="nucleotide sequence ID" value="XM_018884977.1"/>
</dbReference>
<dbReference type="KEGG" id="msym:MSY001_3089"/>
<protein>
    <submittedName>
        <fullName evidence="2">Uncharacterized protein</fullName>
    </submittedName>
</protein>
<dbReference type="GO" id="GO:0005739">
    <property type="term" value="C:mitochondrion"/>
    <property type="evidence" value="ECO:0007669"/>
    <property type="project" value="TreeGrafter"/>
</dbReference>